<evidence type="ECO:0000256" key="3">
    <source>
        <dbReference type="ARBA" id="ARBA00022475"/>
    </source>
</evidence>
<dbReference type="InterPro" id="IPR035906">
    <property type="entry name" value="MetI-like_sf"/>
</dbReference>
<feature type="transmembrane region" description="Helical" evidence="7">
    <location>
        <begin position="84"/>
        <end position="104"/>
    </location>
</feature>
<comment type="caution">
    <text evidence="9">The sequence shown here is derived from an EMBL/GenBank/DDBJ whole genome shotgun (WGS) entry which is preliminary data.</text>
</comment>
<dbReference type="InterPro" id="IPR051393">
    <property type="entry name" value="ABC_transporter_permease"/>
</dbReference>
<evidence type="ECO:0000256" key="7">
    <source>
        <dbReference type="RuleBase" id="RU363032"/>
    </source>
</evidence>
<dbReference type="Proteomes" id="UP001341444">
    <property type="component" value="Unassembled WGS sequence"/>
</dbReference>
<dbReference type="InterPro" id="IPR000515">
    <property type="entry name" value="MetI-like"/>
</dbReference>
<feature type="transmembrane region" description="Helical" evidence="7">
    <location>
        <begin position="116"/>
        <end position="136"/>
    </location>
</feature>
<gene>
    <name evidence="9" type="ORF">P4T90_01835</name>
</gene>
<dbReference type="Gene3D" id="1.10.3720.10">
    <property type="entry name" value="MetI-like"/>
    <property type="match status" value="1"/>
</dbReference>
<keyword evidence="3" id="KW-1003">Cell membrane</keyword>
<evidence type="ECO:0000256" key="5">
    <source>
        <dbReference type="ARBA" id="ARBA00022989"/>
    </source>
</evidence>
<evidence type="ECO:0000256" key="1">
    <source>
        <dbReference type="ARBA" id="ARBA00004651"/>
    </source>
</evidence>
<keyword evidence="5 7" id="KW-1133">Transmembrane helix</keyword>
<dbReference type="PANTHER" id="PTHR30193">
    <property type="entry name" value="ABC TRANSPORTER PERMEASE PROTEIN"/>
    <property type="match status" value="1"/>
</dbReference>
<keyword evidence="4 7" id="KW-0812">Transmembrane</keyword>
<dbReference type="PANTHER" id="PTHR30193:SF37">
    <property type="entry name" value="INNER MEMBRANE ABC TRANSPORTER PERMEASE PROTEIN YCJO"/>
    <property type="match status" value="1"/>
</dbReference>
<name>A0ABU6MC17_9BACI</name>
<feature type="transmembrane region" description="Helical" evidence="7">
    <location>
        <begin position="272"/>
        <end position="294"/>
    </location>
</feature>
<proteinExistence type="inferred from homology"/>
<accession>A0ABU6MC17</accession>
<reference evidence="9 10" key="1">
    <citation type="submission" date="2023-03" db="EMBL/GenBank/DDBJ databases">
        <title>Bacillus Genome Sequencing.</title>
        <authorList>
            <person name="Dunlap C."/>
        </authorList>
    </citation>
    <scope>NUCLEOTIDE SEQUENCE [LARGE SCALE GENOMIC DNA]</scope>
    <source>
        <strain evidence="9 10">B-23453</strain>
    </source>
</reference>
<dbReference type="CDD" id="cd06261">
    <property type="entry name" value="TM_PBP2"/>
    <property type="match status" value="1"/>
</dbReference>
<sequence length="300" mass="33683">MKKIRRRSLRQNNWDQGMAGYLFLLPALVSLLVFLIGPILYAFYISFFHFSFLDPQNKKFAGLSNYIHLFSDPEFLRALGNTSLYTIVVVPVQTAIALFLALIVNNIRGKTFFRVAYYLPTVTSTVAVSVMFMFIFEPDGILNKLLANFGIHGPNYFNSPTFALPAIMTMAVWSSVGQFMIIYLAGLQDIPEEVYEAAELDGARGWNLLRYVTIPLLRRTTFLNVVMSMIGTFQVFDQVYVVSGGNGGPLDSTLSVVLDIFNKGFKTMQMGYASAMAFVLFGIILILTLLQNLFLGKEED</sequence>
<evidence type="ECO:0000313" key="9">
    <source>
        <dbReference type="EMBL" id="MED1201824.1"/>
    </source>
</evidence>
<feature type="transmembrane region" description="Helical" evidence="7">
    <location>
        <begin position="162"/>
        <end position="185"/>
    </location>
</feature>
<keyword evidence="6 7" id="KW-0472">Membrane</keyword>
<evidence type="ECO:0000256" key="6">
    <source>
        <dbReference type="ARBA" id="ARBA00023136"/>
    </source>
</evidence>
<evidence type="ECO:0000256" key="2">
    <source>
        <dbReference type="ARBA" id="ARBA00022448"/>
    </source>
</evidence>
<keyword evidence="10" id="KW-1185">Reference proteome</keyword>
<dbReference type="Pfam" id="PF00528">
    <property type="entry name" value="BPD_transp_1"/>
    <property type="match status" value="1"/>
</dbReference>
<dbReference type="RefSeq" id="WP_066268496.1">
    <property type="nucleotide sequence ID" value="NZ_JARMAB010000003.1"/>
</dbReference>
<dbReference type="EMBL" id="JARMAB010000003">
    <property type="protein sequence ID" value="MED1201824.1"/>
    <property type="molecule type" value="Genomic_DNA"/>
</dbReference>
<evidence type="ECO:0000259" key="8">
    <source>
        <dbReference type="PROSITE" id="PS50928"/>
    </source>
</evidence>
<feature type="transmembrane region" description="Helical" evidence="7">
    <location>
        <begin position="21"/>
        <end position="44"/>
    </location>
</feature>
<evidence type="ECO:0000256" key="4">
    <source>
        <dbReference type="ARBA" id="ARBA00022692"/>
    </source>
</evidence>
<organism evidence="9 10">
    <name type="scientific">Heyndrickxia acidicola</name>
    <dbReference type="NCBI Taxonomy" id="209389"/>
    <lineage>
        <taxon>Bacteria</taxon>
        <taxon>Bacillati</taxon>
        <taxon>Bacillota</taxon>
        <taxon>Bacilli</taxon>
        <taxon>Bacillales</taxon>
        <taxon>Bacillaceae</taxon>
        <taxon>Heyndrickxia</taxon>
    </lineage>
</organism>
<comment type="subcellular location">
    <subcellularLocation>
        <location evidence="1 7">Cell membrane</location>
        <topology evidence="1 7">Multi-pass membrane protein</topology>
    </subcellularLocation>
</comment>
<dbReference type="SUPFAM" id="SSF161098">
    <property type="entry name" value="MetI-like"/>
    <property type="match status" value="1"/>
</dbReference>
<keyword evidence="2 7" id="KW-0813">Transport</keyword>
<evidence type="ECO:0000313" key="10">
    <source>
        <dbReference type="Proteomes" id="UP001341444"/>
    </source>
</evidence>
<feature type="domain" description="ABC transmembrane type-1" evidence="8">
    <location>
        <begin position="79"/>
        <end position="291"/>
    </location>
</feature>
<comment type="similarity">
    <text evidence="7">Belongs to the binding-protein-dependent transport system permease family.</text>
</comment>
<dbReference type="PROSITE" id="PS50928">
    <property type="entry name" value="ABC_TM1"/>
    <property type="match status" value="1"/>
</dbReference>
<protein>
    <submittedName>
        <fullName evidence="9">Sugar ABC transporter permease</fullName>
    </submittedName>
</protein>